<keyword evidence="4" id="KW-1185">Reference proteome</keyword>
<name>A0A4U7KYE3_9BASI</name>
<dbReference type="GO" id="GO:0004672">
    <property type="term" value="F:protein kinase activity"/>
    <property type="evidence" value="ECO:0007669"/>
    <property type="project" value="InterPro"/>
</dbReference>
<feature type="region of interest" description="Disordered" evidence="1">
    <location>
        <begin position="103"/>
        <end position="144"/>
    </location>
</feature>
<proteinExistence type="predicted"/>
<feature type="domain" description="Protein kinase" evidence="2">
    <location>
        <begin position="1"/>
        <end position="82"/>
    </location>
</feature>
<evidence type="ECO:0000313" key="4">
    <source>
        <dbReference type="Proteomes" id="UP000306050"/>
    </source>
</evidence>
<organism evidence="3 4">
    <name type="scientific">Sporisorium graminicola</name>
    <dbReference type="NCBI Taxonomy" id="280036"/>
    <lineage>
        <taxon>Eukaryota</taxon>
        <taxon>Fungi</taxon>
        <taxon>Dikarya</taxon>
        <taxon>Basidiomycota</taxon>
        <taxon>Ustilaginomycotina</taxon>
        <taxon>Ustilaginomycetes</taxon>
        <taxon>Ustilaginales</taxon>
        <taxon>Ustilaginaceae</taxon>
        <taxon>Sporisorium</taxon>
    </lineage>
</organism>
<evidence type="ECO:0000259" key="2">
    <source>
        <dbReference type="PROSITE" id="PS50011"/>
    </source>
</evidence>
<accession>A0A4U7KYE3</accession>
<evidence type="ECO:0000256" key="1">
    <source>
        <dbReference type="SAM" id="MobiDB-lite"/>
    </source>
</evidence>
<dbReference type="InterPro" id="IPR011009">
    <property type="entry name" value="Kinase-like_dom_sf"/>
</dbReference>
<dbReference type="KEGG" id="sgra:EX895_001538"/>
<dbReference type="SUPFAM" id="SSF56112">
    <property type="entry name" value="Protein kinase-like (PK-like)"/>
    <property type="match status" value="1"/>
</dbReference>
<dbReference type="EMBL" id="SRRM01000004">
    <property type="protein sequence ID" value="TKY89753.1"/>
    <property type="molecule type" value="Genomic_DNA"/>
</dbReference>
<dbReference type="InterPro" id="IPR000719">
    <property type="entry name" value="Prot_kinase_dom"/>
</dbReference>
<protein>
    <recommendedName>
        <fullName evidence="2">Protein kinase domain-containing protein</fullName>
    </recommendedName>
</protein>
<sequence>MLKGQPYGTATDIWSLGNVLWELFTGMLLHREMDANPCKYNIRINVRSVHQRFALSHAVEDMLSQKDDVRPSTSDLFSDPGILETLSQLWRQDISLCLGGSGPSRANRASLSPMDKGRDGRINRKPQYETAVSSPVMEGSRTSRDESVPVFSFRRIKLG</sequence>
<dbReference type="OrthoDB" id="5979581at2759"/>
<dbReference type="Proteomes" id="UP000306050">
    <property type="component" value="Chromosome SGRAM_11"/>
</dbReference>
<dbReference type="AlphaFoldDB" id="A0A4U7KYE3"/>
<dbReference type="PROSITE" id="PS50011">
    <property type="entry name" value="PROTEIN_KINASE_DOM"/>
    <property type="match status" value="1"/>
</dbReference>
<dbReference type="GeneID" id="40724433"/>
<evidence type="ECO:0000313" key="3">
    <source>
        <dbReference type="EMBL" id="TKY89753.1"/>
    </source>
</evidence>
<reference evidence="3 4" key="1">
    <citation type="submission" date="2019-05" db="EMBL/GenBank/DDBJ databases">
        <title>Sporisorium graminicola CBS 10092 draft sequencing and annotation.</title>
        <authorList>
            <person name="Solano-Gonzalez S."/>
            <person name="Caddick M.X."/>
            <person name="Darby A."/>
        </authorList>
    </citation>
    <scope>NUCLEOTIDE SEQUENCE [LARGE SCALE GENOMIC DNA]</scope>
    <source>
        <strain evidence="3 4">CBS 10092</strain>
    </source>
</reference>
<dbReference type="RefSeq" id="XP_029741738.1">
    <property type="nucleotide sequence ID" value="XM_029882137.1"/>
</dbReference>
<dbReference type="Gene3D" id="1.10.510.10">
    <property type="entry name" value="Transferase(Phosphotransferase) domain 1"/>
    <property type="match status" value="1"/>
</dbReference>
<gene>
    <name evidence="3" type="ORF">EX895_001538</name>
</gene>
<comment type="caution">
    <text evidence="3">The sequence shown here is derived from an EMBL/GenBank/DDBJ whole genome shotgun (WGS) entry which is preliminary data.</text>
</comment>
<dbReference type="GO" id="GO:0005524">
    <property type="term" value="F:ATP binding"/>
    <property type="evidence" value="ECO:0007669"/>
    <property type="project" value="InterPro"/>
</dbReference>